<evidence type="ECO:0000313" key="6">
    <source>
        <dbReference type="Proteomes" id="UP000443353"/>
    </source>
</evidence>
<evidence type="ECO:0000256" key="2">
    <source>
        <dbReference type="ARBA" id="ARBA00023125"/>
    </source>
</evidence>
<comment type="caution">
    <text evidence="5">The sequence shown here is derived from an EMBL/GenBank/DDBJ whole genome shotgun (WGS) entry which is preliminary data.</text>
</comment>
<keyword evidence="1" id="KW-0805">Transcription regulation</keyword>
<evidence type="ECO:0000256" key="3">
    <source>
        <dbReference type="ARBA" id="ARBA00023163"/>
    </source>
</evidence>
<dbReference type="PROSITE" id="PS00041">
    <property type="entry name" value="HTH_ARAC_FAMILY_1"/>
    <property type="match status" value="1"/>
</dbReference>
<name>A0A7X3G502_9BURK</name>
<dbReference type="Pfam" id="PF20240">
    <property type="entry name" value="DUF6597"/>
    <property type="match status" value="1"/>
</dbReference>
<dbReference type="Gene3D" id="1.10.10.60">
    <property type="entry name" value="Homeodomain-like"/>
    <property type="match status" value="1"/>
</dbReference>
<dbReference type="PANTHER" id="PTHR46796">
    <property type="entry name" value="HTH-TYPE TRANSCRIPTIONAL ACTIVATOR RHAS-RELATED"/>
    <property type="match status" value="1"/>
</dbReference>
<protein>
    <submittedName>
        <fullName evidence="5">Helix-turn-helix domain-containing protein</fullName>
    </submittedName>
</protein>
<dbReference type="SMART" id="SM00342">
    <property type="entry name" value="HTH_ARAC"/>
    <property type="match status" value="1"/>
</dbReference>
<dbReference type="Pfam" id="PF12833">
    <property type="entry name" value="HTH_18"/>
    <property type="match status" value="1"/>
</dbReference>
<evidence type="ECO:0000259" key="4">
    <source>
        <dbReference type="PROSITE" id="PS01124"/>
    </source>
</evidence>
<keyword evidence="6" id="KW-1185">Reference proteome</keyword>
<dbReference type="InterPro" id="IPR009057">
    <property type="entry name" value="Homeodomain-like_sf"/>
</dbReference>
<organism evidence="5 6">
    <name type="scientific">Massilia cellulosiltytica</name>
    <dbReference type="NCBI Taxonomy" id="2683234"/>
    <lineage>
        <taxon>Bacteria</taxon>
        <taxon>Pseudomonadati</taxon>
        <taxon>Pseudomonadota</taxon>
        <taxon>Betaproteobacteria</taxon>
        <taxon>Burkholderiales</taxon>
        <taxon>Oxalobacteraceae</taxon>
        <taxon>Telluria group</taxon>
        <taxon>Massilia</taxon>
    </lineage>
</organism>
<evidence type="ECO:0000313" key="5">
    <source>
        <dbReference type="EMBL" id="MVW63802.1"/>
    </source>
</evidence>
<dbReference type="GO" id="GO:0043565">
    <property type="term" value="F:sequence-specific DNA binding"/>
    <property type="evidence" value="ECO:0007669"/>
    <property type="project" value="InterPro"/>
</dbReference>
<dbReference type="PANTHER" id="PTHR46796:SF15">
    <property type="entry name" value="BLL1074 PROTEIN"/>
    <property type="match status" value="1"/>
</dbReference>
<dbReference type="Proteomes" id="UP000443353">
    <property type="component" value="Unassembled WGS sequence"/>
</dbReference>
<sequence length="253" mass="27651">MHLYREFPPHPALAGNVACLWTSHAVPDGAPVRTRVLPDNCVDILWQDASPLGKVAGMMSRPHHVEMRAPVLTVAVRFLPGAVRAFVDVPLSELQDGHPALADLWPRAEAEALAAGLWERERTTAQRLAVIEQALLARLRTRGPARADALARAAVLRLEASGGAVRIDTLADGLGVTRQHLATLFRERVGLNAKTFAMVCRFRRAHAALRGRDAGVDWARLAGDCGYYDQSHLIHAFRQFADATPESFLQTAP</sequence>
<dbReference type="InterPro" id="IPR018060">
    <property type="entry name" value="HTH_AraC"/>
</dbReference>
<dbReference type="GO" id="GO:0003700">
    <property type="term" value="F:DNA-binding transcription factor activity"/>
    <property type="evidence" value="ECO:0007669"/>
    <property type="project" value="InterPro"/>
</dbReference>
<gene>
    <name evidence="5" type="ORF">GPY61_28125</name>
</gene>
<dbReference type="EMBL" id="WSES01000009">
    <property type="protein sequence ID" value="MVW63802.1"/>
    <property type="molecule type" value="Genomic_DNA"/>
</dbReference>
<keyword evidence="3" id="KW-0804">Transcription</keyword>
<feature type="domain" description="HTH araC/xylS-type" evidence="4">
    <location>
        <begin position="148"/>
        <end position="251"/>
    </location>
</feature>
<accession>A0A7X3G502</accession>
<dbReference type="RefSeq" id="WP_056133520.1">
    <property type="nucleotide sequence ID" value="NZ_WSES01000009.1"/>
</dbReference>
<dbReference type="PROSITE" id="PS01124">
    <property type="entry name" value="HTH_ARAC_FAMILY_2"/>
    <property type="match status" value="1"/>
</dbReference>
<dbReference type="AlphaFoldDB" id="A0A7X3G502"/>
<evidence type="ECO:0000256" key="1">
    <source>
        <dbReference type="ARBA" id="ARBA00023015"/>
    </source>
</evidence>
<dbReference type="InterPro" id="IPR018062">
    <property type="entry name" value="HTH_AraC-typ_CS"/>
</dbReference>
<proteinExistence type="predicted"/>
<keyword evidence="2" id="KW-0238">DNA-binding</keyword>
<dbReference type="InterPro" id="IPR050204">
    <property type="entry name" value="AraC_XylS_family_regulators"/>
</dbReference>
<dbReference type="SUPFAM" id="SSF46689">
    <property type="entry name" value="Homeodomain-like"/>
    <property type="match status" value="1"/>
</dbReference>
<reference evidence="5 6" key="1">
    <citation type="submission" date="2019-12" db="EMBL/GenBank/DDBJ databases">
        <authorList>
            <person name="Li C."/>
            <person name="Zhao J."/>
        </authorList>
    </citation>
    <scope>NUCLEOTIDE SEQUENCE [LARGE SCALE GENOMIC DNA]</scope>
    <source>
        <strain evidence="5 6">NEAU-DD11</strain>
    </source>
</reference>
<dbReference type="InterPro" id="IPR046532">
    <property type="entry name" value="DUF6597"/>
</dbReference>